<organism evidence="3 4">
    <name type="scientific">Arsenicicoccus piscis</name>
    <dbReference type="NCBI Taxonomy" id="673954"/>
    <lineage>
        <taxon>Bacteria</taxon>
        <taxon>Bacillati</taxon>
        <taxon>Actinomycetota</taxon>
        <taxon>Actinomycetes</taxon>
        <taxon>Micrococcales</taxon>
        <taxon>Intrasporangiaceae</taxon>
        <taxon>Arsenicicoccus</taxon>
    </lineage>
</organism>
<sequence length="287" mass="29748">MSTSALTHDPAATNAANAANAANATGPADPTTRSTGGSAGTGSPGIPFGRLLHLELRKLVDTRSGRWLLIITLGLVAAINVGFLIWGDHSTTGLTTFVGGSSQAMMLLLPVLGILAATSEFSQRTGLVTFTQEPRRLRVVLAKTLAALTLGLASMAVALLVGVVSTGIAVAIHDPVDPWHIGWGALGGVLAQLLNLLQGVAFGLLLTAPAAAIAAFYIVPTLWMFLTGMISALRDAGPWIDMARSTEPLVMGTMNGEAWAHLASAAAIWTLLPFVVGCVLISRREIK</sequence>
<reference evidence="4" key="1">
    <citation type="journal article" date="2019" name="Int. J. Syst. Evol. Microbiol.">
        <title>The Global Catalogue of Microorganisms (GCM) 10K type strain sequencing project: providing services to taxonomists for standard genome sequencing and annotation.</title>
        <authorList>
            <consortium name="The Broad Institute Genomics Platform"/>
            <consortium name="The Broad Institute Genome Sequencing Center for Infectious Disease"/>
            <person name="Wu L."/>
            <person name="Ma J."/>
        </authorList>
    </citation>
    <scope>NUCLEOTIDE SEQUENCE [LARGE SCALE GENOMIC DNA]</scope>
    <source>
        <strain evidence="4">NBRC 105830</strain>
    </source>
</reference>
<accession>A0ABQ6HTH0</accession>
<gene>
    <name evidence="3" type="ORF">GCM10025862_34780</name>
</gene>
<feature type="transmembrane region" description="Helical" evidence="2">
    <location>
        <begin position="93"/>
        <end position="117"/>
    </location>
</feature>
<feature type="transmembrane region" description="Helical" evidence="2">
    <location>
        <begin position="178"/>
        <end position="197"/>
    </location>
</feature>
<keyword evidence="2" id="KW-0812">Transmembrane</keyword>
<feature type="transmembrane region" description="Helical" evidence="2">
    <location>
        <begin position="67"/>
        <end position="87"/>
    </location>
</feature>
<feature type="transmembrane region" description="Helical" evidence="2">
    <location>
        <begin position="204"/>
        <end position="226"/>
    </location>
</feature>
<feature type="transmembrane region" description="Helical" evidence="2">
    <location>
        <begin position="145"/>
        <end position="172"/>
    </location>
</feature>
<name>A0ABQ6HTH0_9MICO</name>
<evidence type="ECO:0000313" key="4">
    <source>
        <dbReference type="Proteomes" id="UP001157109"/>
    </source>
</evidence>
<keyword evidence="4" id="KW-1185">Reference proteome</keyword>
<evidence type="ECO:0000313" key="3">
    <source>
        <dbReference type="EMBL" id="GMA21457.1"/>
    </source>
</evidence>
<dbReference type="EMBL" id="BSUJ01000001">
    <property type="protein sequence ID" value="GMA21457.1"/>
    <property type="molecule type" value="Genomic_DNA"/>
</dbReference>
<feature type="transmembrane region" description="Helical" evidence="2">
    <location>
        <begin position="258"/>
        <end position="281"/>
    </location>
</feature>
<evidence type="ECO:0008006" key="5">
    <source>
        <dbReference type="Google" id="ProtNLM"/>
    </source>
</evidence>
<comment type="caution">
    <text evidence="3">The sequence shown here is derived from an EMBL/GenBank/DDBJ whole genome shotgun (WGS) entry which is preliminary data.</text>
</comment>
<feature type="region of interest" description="Disordered" evidence="1">
    <location>
        <begin position="19"/>
        <end position="42"/>
    </location>
</feature>
<feature type="compositionally biased region" description="Low complexity" evidence="1">
    <location>
        <begin position="19"/>
        <end position="36"/>
    </location>
</feature>
<protein>
    <recommendedName>
        <fullName evidence="5">ABC transporter permease</fullName>
    </recommendedName>
</protein>
<evidence type="ECO:0000256" key="2">
    <source>
        <dbReference type="SAM" id="Phobius"/>
    </source>
</evidence>
<proteinExistence type="predicted"/>
<dbReference type="Proteomes" id="UP001157109">
    <property type="component" value="Unassembled WGS sequence"/>
</dbReference>
<keyword evidence="2" id="KW-0472">Membrane</keyword>
<evidence type="ECO:0000256" key="1">
    <source>
        <dbReference type="SAM" id="MobiDB-lite"/>
    </source>
</evidence>
<keyword evidence="2" id="KW-1133">Transmembrane helix</keyword>
<dbReference type="RefSeq" id="WP_241441690.1">
    <property type="nucleotide sequence ID" value="NZ_BSUJ01000001.1"/>
</dbReference>